<reference evidence="2" key="1">
    <citation type="journal article" date="2023" name="Nat. Plants">
        <title>Single-cell RNA sequencing provides a high-resolution roadmap for understanding the multicellular compartmentation of specialized metabolism.</title>
        <authorList>
            <person name="Sun S."/>
            <person name="Shen X."/>
            <person name="Li Y."/>
            <person name="Li Y."/>
            <person name="Wang S."/>
            <person name="Li R."/>
            <person name="Zhang H."/>
            <person name="Shen G."/>
            <person name="Guo B."/>
            <person name="Wei J."/>
            <person name="Xu J."/>
            <person name="St-Pierre B."/>
            <person name="Chen S."/>
            <person name="Sun C."/>
        </authorList>
    </citation>
    <scope>NUCLEOTIDE SEQUENCE [LARGE SCALE GENOMIC DNA]</scope>
</reference>
<proteinExistence type="predicted"/>
<name>A0ACC0C871_CATRO</name>
<evidence type="ECO:0000313" key="1">
    <source>
        <dbReference type="EMBL" id="KAI5681155.1"/>
    </source>
</evidence>
<organism evidence="1 2">
    <name type="scientific">Catharanthus roseus</name>
    <name type="common">Madagascar periwinkle</name>
    <name type="synonym">Vinca rosea</name>
    <dbReference type="NCBI Taxonomy" id="4058"/>
    <lineage>
        <taxon>Eukaryota</taxon>
        <taxon>Viridiplantae</taxon>
        <taxon>Streptophyta</taxon>
        <taxon>Embryophyta</taxon>
        <taxon>Tracheophyta</taxon>
        <taxon>Spermatophyta</taxon>
        <taxon>Magnoliopsida</taxon>
        <taxon>eudicotyledons</taxon>
        <taxon>Gunneridae</taxon>
        <taxon>Pentapetalae</taxon>
        <taxon>asterids</taxon>
        <taxon>lamiids</taxon>
        <taxon>Gentianales</taxon>
        <taxon>Apocynaceae</taxon>
        <taxon>Rauvolfioideae</taxon>
        <taxon>Vinceae</taxon>
        <taxon>Catharanthinae</taxon>
        <taxon>Catharanthus</taxon>
    </lineage>
</organism>
<comment type="caution">
    <text evidence="1">The sequence shown here is derived from an EMBL/GenBank/DDBJ whole genome shotgun (WGS) entry which is preliminary data.</text>
</comment>
<evidence type="ECO:0000313" key="2">
    <source>
        <dbReference type="Proteomes" id="UP001060085"/>
    </source>
</evidence>
<accession>A0ACC0C871</accession>
<keyword evidence="2" id="KW-1185">Reference proteome</keyword>
<protein>
    <submittedName>
        <fullName evidence="1">Uncharacterized protein</fullName>
    </submittedName>
</protein>
<dbReference type="Proteomes" id="UP001060085">
    <property type="component" value="Linkage Group LG01"/>
</dbReference>
<dbReference type="EMBL" id="CM044701">
    <property type="protein sequence ID" value="KAI5681155.1"/>
    <property type="molecule type" value="Genomic_DNA"/>
</dbReference>
<gene>
    <name evidence="1" type="ORF">M9H77_02382</name>
</gene>
<sequence length="99" mass="10820">MGSNPSNGARVASRSHSPNFDTSNGSLRIAHMSVSIFSLLDNSKIVAKGRIVSVDPTSHVRGQALREGWCEVEIFVALHHEERLICPLIIFKLLGVLLD</sequence>